<protein>
    <submittedName>
        <fullName evidence="1">Uncharacterized protein</fullName>
    </submittedName>
</protein>
<organism evidence="1 2">
    <name type="scientific">Ancylostoma ceylanicum</name>
    <dbReference type="NCBI Taxonomy" id="53326"/>
    <lineage>
        <taxon>Eukaryota</taxon>
        <taxon>Metazoa</taxon>
        <taxon>Ecdysozoa</taxon>
        <taxon>Nematoda</taxon>
        <taxon>Chromadorea</taxon>
        <taxon>Rhabditida</taxon>
        <taxon>Rhabditina</taxon>
        <taxon>Rhabditomorpha</taxon>
        <taxon>Strongyloidea</taxon>
        <taxon>Ancylostomatidae</taxon>
        <taxon>Ancylostomatinae</taxon>
        <taxon>Ancylostoma</taxon>
    </lineage>
</organism>
<evidence type="ECO:0000313" key="2">
    <source>
        <dbReference type="Proteomes" id="UP000024635"/>
    </source>
</evidence>
<comment type="caution">
    <text evidence="1">The sequence shown here is derived from an EMBL/GenBank/DDBJ whole genome shotgun (WGS) entry which is preliminary data.</text>
</comment>
<dbReference type="Proteomes" id="UP000024635">
    <property type="component" value="Unassembled WGS sequence"/>
</dbReference>
<keyword evidence="2" id="KW-1185">Reference proteome</keyword>
<evidence type="ECO:0000313" key="1">
    <source>
        <dbReference type="EMBL" id="EYC40465.1"/>
    </source>
</evidence>
<reference evidence="2" key="1">
    <citation type="journal article" date="2015" name="Nat. Genet.">
        <title>The genome and transcriptome of the zoonotic hookworm Ancylostoma ceylanicum identify infection-specific gene families.</title>
        <authorList>
            <person name="Schwarz E.M."/>
            <person name="Hu Y."/>
            <person name="Antoshechkin I."/>
            <person name="Miller M.M."/>
            <person name="Sternberg P.W."/>
            <person name="Aroian R.V."/>
        </authorList>
    </citation>
    <scope>NUCLEOTIDE SEQUENCE</scope>
    <source>
        <strain evidence="2">HY135</strain>
    </source>
</reference>
<gene>
    <name evidence="1" type="primary">Acey_s0611.g637</name>
    <name evidence="1" type="ORF">Y032_0611g637</name>
</gene>
<dbReference type="AlphaFoldDB" id="A0A016WLE7"/>
<accession>A0A016WLE7</accession>
<dbReference type="EMBL" id="JARK01000211">
    <property type="protein sequence ID" value="EYC40465.1"/>
    <property type="molecule type" value="Genomic_DNA"/>
</dbReference>
<sequence>MDTIFVISTPNNIPMQNLRGFCGVPHLQYTYRNPTKTMLRYKMDTIFVFIAPENAPRRSLDENFRSEVLGQN</sequence>
<name>A0A016WLE7_9BILA</name>
<proteinExistence type="predicted"/>